<dbReference type="Proteomes" id="UP000738517">
    <property type="component" value="Unassembled WGS sequence"/>
</dbReference>
<dbReference type="RefSeq" id="WP_160648701.1">
    <property type="nucleotide sequence ID" value="NZ_RSEJ01000002.1"/>
</dbReference>
<keyword evidence="3" id="KW-1185">Reference proteome</keyword>
<dbReference type="Pfam" id="PF01370">
    <property type="entry name" value="Epimerase"/>
    <property type="match status" value="1"/>
</dbReference>
<dbReference type="InterPro" id="IPR001509">
    <property type="entry name" value="Epimerase_deHydtase"/>
</dbReference>
<sequence>MCELKNRILVTGANGFIGKHLIKRLLVHSEVVAAVRTDLSRLNYLANTGHLEVVPVGNLSETTDWAEALSDIDVVVHLAGRAHQVNENPSKSLELFRRVNCKASVALLEQAARSGVKRFIFISSIGVIGNVSGAKPFCEKTQCNPTAAYAISKLEAENSLITLAGELGLELVIVRPPLVFGHDAPGNFGRLIHLVKRIPVLPFGLVKNRRSFVSINNLINFIEVCIEHPNAANELFVIADEDVISTKDLTDYLAASLDRTIVQFPFPLSVFRCLLKLVGKESLAIQLLDNLEVDVTKAKTLLNWKAIESTKSSLKNIL</sequence>
<evidence type="ECO:0000259" key="1">
    <source>
        <dbReference type="Pfam" id="PF01370"/>
    </source>
</evidence>
<proteinExistence type="predicted"/>
<dbReference type="PANTHER" id="PTHR43245:SF58">
    <property type="entry name" value="BLL5923 PROTEIN"/>
    <property type="match status" value="1"/>
</dbReference>
<dbReference type="InterPro" id="IPR050177">
    <property type="entry name" value="Lipid_A_modif_metabolic_enz"/>
</dbReference>
<dbReference type="Gene3D" id="3.40.50.720">
    <property type="entry name" value="NAD(P)-binding Rossmann-like Domain"/>
    <property type="match status" value="1"/>
</dbReference>
<protein>
    <submittedName>
        <fullName evidence="2">NAD-dependent epimerase/dehydratase family protein</fullName>
    </submittedName>
</protein>
<dbReference type="InterPro" id="IPR036291">
    <property type="entry name" value="NAD(P)-bd_dom_sf"/>
</dbReference>
<dbReference type="SUPFAM" id="SSF51735">
    <property type="entry name" value="NAD(P)-binding Rossmann-fold domains"/>
    <property type="match status" value="1"/>
</dbReference>
<organism evidence="2 3">
    <name type="scientific">Photobacterium alginatilyticum</name>
    <dbReference type="NCBI Taxonomy" id="1775171"/>
    <lineage>
        <taxon>Bacteria</taxon>
        <taxon>Pseudomonadati</taxon>
        <taxon>Pseudomonadota</taxon>
        <taxon>Gammaproteobacteria</taxon>
        <taxon>Vibrionales</taxon>
        <taxon>Vibrionaceae</taxon>
        <taxon>Photobacterium</taxon>
    </lineage>
</organism>
<evidence type="ECO:0000313" key="3">
    <source>
        <dbReference type="Proteomes" id="UP000738517"/>
    </source>
</evidence>
<name>A0ABW9YDF6_9GAMM</name>
<dbReference type="PANTHER" id="PTHR43245">
    <property type="entry name" value="BIFUNCTIONAL POLYMYXIN RESISTANCE PROTEIN ARNA"/>
    <property type="match status" value="1"/>
</dbReference>
<accession>A0ABW9YDF6</accession>
<reference evidence="2 3" key="1">
    <citation type="journal article" date="2017" name="Int. J. Syst. Evol. Microbiol.">
        <title>Photobacterium alginatilyticum sp. nov., a marine bacterium isolated from bottom seawater.</title>
        <authorList>
            <person name="Wang X."/>
            <person name="Wang Y."/>
            <person name="Yang X."/>
            <person name="Sun H."/>
            <person name="Li B."/>
            <person name="Zhang X.H."/>
        </authorList>
    </citation>
    <scope>NUCLEOTIDE SEQUENCE [LARGE SCALE GENOMIC DNA]</scope>
    <source>
        <strain evidence="2 3">P03D4</strain>
    </source>
</reference>
<feature type="domain" description="NAD-dependent epimerase/dehydratase" evidence="1">
    <location>
        <begin position="8"/>
        <end position="238"/>
    </location>
</feature>
<comment type="caution">
    <text evidence="2">The sequence shown here is derived from an EMBL/GenBank/DDBJ whole genome shotgun (WGS) entry which is preliminary data.</text>
</comment>
<gene>
    <name evidence="2" type="ORF">EIZ48_03350</name>
</gene>
<evidence type="ECO:0000313" key="2">
    <source>
        <dbReference type="EMBL" id="NBI51613.1"/>
    </source>
</evidence>
<dbReference type="EMBL" id="RSEJ01000002">
    <property type="protein sequence ID" value="NBI51613.1"/>
    <property type="molecule type" value="Genomic_DNA"/>
</dbReference>